<protein>
    <recommendedName>
        <fullName evidence="5">Histone chaperone domain-containing protein</fullName>
    </recommendedName>
</protein>
<dbReference type="InterPro" id="IPR019098">
    <property type="entry name" value="Histone_chaperone_domain_CHZ"/>
</dbReference>
<dbReference type="PANTHER" id="PTHR15410:SF2">
    <property type="entry name" value="HIRA-INTERACTING PROTEIN 3"/>
    <property type="match status" value="1"/>
</dbReference>
<feature type="compositionally biased region" description="Low complexity" evidence="4">
    <location>
        <begin position="282"/>
        <end position="293"/>
    </location>
</feature>
<feature type="compositionally biased region" description="Low complexity" evidence="4">
    <location>
        <begin position="144"/>
        <end position="157"/>
    </location>
</feature>
<name>A0A8S1IY09_9CHLO</name>
<sequence length="412" mass="43846">MAGEVDMSTVEAALSKREAYIMSNMQTMGMKSMRRLVEADLGLPEKALDGQKKAVNALVDKMVDTWLKHKNLPTTESKPNGSAVELYAKSPRKTHSEPGKTASSNPSKGSGKAPKEGSVAGKARRRSDAKDASEHRLKKKARLAGGTAANGSGNGAAQDSASTDGECGHVFAKRDKPQGPIQSTRIKKMKQMLKDATIRFGPSLYSKNRDEASLAAALLALLSNHGLSLNSNPREVQKVRNKLQLARDLEGIDTSNIIENGSRRRSAVPIRNRSSAVYAKLPGPQGECSSPGEESGGKHKHLGTKQKAMINDKDGDSEVDHTSNGEDNVCNNDSDEFVPSPAVAGRHRAPQGTSGDELSDSESEESGARGGHKEDQRVAANSAPSEPQMAGLFCWFAAVLNCATVGRTVGIH</sequence>
<evidence type="ECO:0000313" key="7">
    <source>
        <dbReference type="Proteomes" id="UP000708148"/>
    </source>
</evidence>
<evidence type="ECO:0000259" key="5">
    <source>
        <dbReference type="Pfam" id="PF09649"/>
    </source>
</evidence>
<dbReference type="OrthoDB" id="514832at2759"/>
<dbReference type="Proteomes" id="UP000708148">
    <property type="component" value="Unassembled WGS sequence"/>
</dbReference>
<feature type="domain" description="Histone chaperone" evidence="5">
    <location>
        <begin position="248"/>
        <end position="267"/>
    </location>
</feature>
<evidence type="ECO:0000313" key="6">
    <source>
        <dbReference type="EMBL" id="CAD7698779.1"/>
    </source>
</evidence>
<evidence type="ECO:0000256" key="4">
    <source>
        <dbReference type="SAM" id="MobiDB-lite"/>
    </source>
</evidence>
<dbReference type="PANTHER" id="PTHR15410">
    <property type="entry name" value="HIRA-INTERACTING PROTEIN 3"/>
    <property type="match status" value="1"/>
</dbReference>
<evidence type="ECO:0000256" key="2">
    <source>
        <dbReference type="ARBA" id="ARBA00023186"/>
    </source>
</evidence>
<dbReference type="Pfam" id="PF09649">
    <property type="entry name" value="CHZ"/>
    <property type="match status" value="1"/>
</dbReference>
<dbReference type="GO" id="GO:0005634">
    <property type="term" value="C:nucleus"/>
    <property type="evidence" value="ECO:0007669"/>
    <property type="project" value="UniProtKB-SubCell"/>
</dbReference>
<dbReference type="AlphaFoldDB" id="A0A8S1IY09"/>
<comment type="subcellular location">
    <subcellularLocation>
        <location evidence="1">Nucleus</location>
    </subcellularLocation>
</comment>
<proteinExistence type="predicted"/>
<feature type="region of interest" description="Disordered" evidence="4">
    <location>
        <begin position="89"/>
        <end position="179"/>
    </location>
</feature>
<evidence type="ECO:0000256" key="1">
    <source>
        <dbReference type="ARBA" id="ARBA00004123"/>
    </source>
</evidence>
<accession>A0A8S1IY09</accession>
<keyword evidence="2" id="KW-0143">Chaperone</keyword>
<feature type="compositionally biased region" description="Basic and acidic residues" evidence="4">
    <location>
        <begin position="310"/>
        <end position="324"/>
    </location>
</feature>
<dbReference type="InterPro" id="IPR037647">
    <property type="entry name" value="HIRIP3"/>
</dbReference>
<dbReference type="EMBL" id="CAJHUC010000884">
    <property type="protein sequence ID" value="CAD7698779.1"/>
    <property type="molecule type" value="Genomic_DNA"/>
</dbReference>
<keyword evidence="3" id="KW-0539">Nucleus</keyword>
<gene>
    <name evidence="6" type="ORF">OSTQU699_LOCUS4138</name>
</gene>
<comment type="caution">
    <text evidence="6">The sequence shown here is derived from an EMBL/GenBank/DDBJ whole genome shotgun (WGS) entry which is preliminary data.</text>
</comment>
<feature type="region of interest" description="Disordered" evidence="4">
    <location>
        <begin position="276"/>
        <end position="384"/>
    </location>
</feature>
<keyword evidence="7" id="KW-1185">Reference proteome</keyword>
<feature type="compositionally biased region" description="Basic and acidic residues" evidence="4">
    <location>
        <begin position="126"/>
        <end position="135"/>
    </location>
</feature>
<evidence type="ECO:0000256" key="3">
    <source>
        <dbReference type="ARBA" id="ARBA00023242"/>
    </source>
</evidence>
<organism evidence="6 7">
    <name type="scientific">Ostreobium quekettii</name>
    <dbReference type="NCBI Taxonomy" id="121088"/>
    <lineage>
        <taxon>Eukaryota</taxon>
        <taxon>Viridiplantae</taxon>
        <taxon>Chlorophyta</taxon>
        <taxon>core chlorophytes</taxon>
        <taxon>Ulvophyceae</taxon>
        <taxon>TCBD clade</taxon>
        <taxon>Bryopsidales</taxon>
        <taxon>Ostreobineae</taxon>
        <taxon>Ostreobiaceae</taxon>
        <taxon>Ostreobium</taxon>
    </lineage>
</organism>
<reference evidence="6" key="1">
    <citation type="submission" date="2020-12" db="EMBL/GenBank/DDBJ databases">
        <authorList>
            <person name="Iha C."/>
        </authorList>
    </citation>
    <scope>NUCLEOTIDE SEQUENCE</scope>
</reference>